<feature type="region of interest" description="Disordered" evidence="1">
    <location>
        <begin position="230"/>
        <end position="264"/>
    </location>
</feature>
<dbReference type="InterPro" id="IPR008780">
    <property type="entry name" value="Plasmodium_Vir"/>
</dbReference>
<proteinExistence type="predicted"/>
<reference evidence="2 3" key="1">
    <citation type="submission" date="2011-08" db="EMBL/GenBank/DDBJ databases">
        <title>The Genome Sequence of Plasmodium vivax Mauritania I.</title>
        <authorList>
            <consortium name="The Broad Institute Genome Sequencing Platform"/>
            <consortium name="The Broad Institute Genome Sequencing Center for Infectious Disease"/>
            <person name="Neafsey D."/>
            <person name="Carlton J."/>
            <person name="Barnwell J."/>
            <person name="Collins W."/>
            <person name="Escalante A."/>
            <person name="Mullikin J."/>
            <person name="Saul A."/>
            <person name="Guigo R."/>
            <person name="Camara F."/>
            <person name="Young S.K."/>
            <person name="Zeng Q."/>
            <person name="Gargeya S."/>
            <person name="Fitzgerald M."/>
            <person name="Haas B."/>
            <person name="Abouelleil A."/>
            <person name="Alvarado L."/>
            <person name="Arachchi H.M."/>
            <person name="Berlin A."/>
            <person name="Brown A."/>
            <person name="Chapman S.B."/>
            <person name="Chen Z."/>
            <person name="Dunbar C."/>
            <person name="Freedman E."/>
            <person name="Gearin G."/>
            <person name="Gellesch M."/>
            <person name="Goldberg J."/>
            <person name="Griggs A."/>
            <person name="Gujja S."/>
            <person name="Heiman D."/>
            <person name="Howarth C."/>
            <person name="Larson L."/>
            <person name="Lui A."/>
            <person name="MacDonald P.J.P."/>
            <person name="Montmayeur A."/>
            <person name="Murphy C."/>
            <person name="Neiman D."/>
            <person name="Pearson M."/>
            <person name="Priest M."/>
            <person name="Roberts A."/>
            <person name="Saif S."/>
            <person name="Shea T."/>
            <person name="Shenoy N."/>
            <person name="Sisk P."/>
            <person name="Stolte C."/>
            <person name="Sykes S."/>
            <person name="Wortman J."/>
            <person name="Nusbaum C."/>
            <person name="Birren B."/>
        </authorList>
    </citation>
    <scope>NUCLEOTIDE SEQUENCE [LARGE SCALE GENOMIC DNA]</scope>
    <source>
        <strain evidence="2 3">Mauritania I</strain>
    </source>
</reference>
<sequence>MMLSDVLEELERSKLSFRDELYSENFYKTLHNITDFNGYIKDCSSLDNLKLGRGIKKICAKVLKYLDTIHKETYKKDDPYDVCLLLNYWVYSRLFDILQIRGESSVHIAYGNLQSIWTGFLLDKGYQNLCKPITEMVNHKDWRKRKELYEYYVDYDQIIQYQEHIPERCNEIYQYIESKKTLYEYFKDRCRSSDENICPKFYAQCKEYGPKEVLSTISCHDQIMQERSTAERSVLQREKEHSGSETDSEERDGRMLPHDAPRLSGKSDNVTKLGNVLLGVVATTMASGGLYRVIINPLIQINFISLLIYFITSP</sequence>
<evidence type="ECO:0000313" key="2">
    <source>
        <dbReference type="EMBL" id="KMZ89666.1"/>
    </source>
</evidence>
<gene>
    <name evidence="2" type="ORF">PVMG_06121</name>
</gene>
<evidence type="ECO:0000313" key="3">
    <source>
        <dbReference type="Proteomes" id="UP000053776"/>
    </source>
</evidence>
<feature type="compositionally biased region" description="Basic and acidic residues" evidence="1">
    <location>
        <begin position="251"/>
        <end position="261"/>
    </location>
</feature>
<dbReference type="Proteomes" id="UP000053776">
    <property type="component" value="Unassembled WGS sequence"/>
</dbReference>
<dbReference type="Pfam" id="PF05795">
    <property type="entry name" value="Plasmodium_Vir"/>
    <property type="match status" value="1"/>
</dbReference>
<evidence type="ECO:0000256" key="1">
    <source>
        <dbReference type="SAM" id="MobiDB-lite"/>
    </source>
</evidence>
<organism evidence="2 3">
    <name type="scientific">Plasmodium vivax Mauritania I</name>
    <dbReference type="NCBI Taxonomy" id="1035515"/>
    <lineage>
        <taxon>Eukaryota</taxon>
        <taxon>Sar</taxon>
        <taxon>Alveolata</taxon>
        <taxon>Apicomplexa</taxon>
        <taxon>Aconoidasida</taxon>
        <taxon>Haemosporida</taxon>
        <taxon>Plasmodiidae</taxon>
        <taxon>Plasmodium</taxon>
        <taxon>Plasmodium (Plasmodium)</taxon>
    </lineage>
</organism>
<protein>
    <submittedName>
        <fullName evidence="2">Uncharacterized protein</fullName>
    </submittedName>
</protein>
<accession>A0A0J9T3S8</accession>
<name>A0A0J9T3S8_PLAVI</name>
<feature type="compositionally biased region" description="Basic and acidic residues" evidence="1">
    <location>
        <begin position="230"/>
        <end position="244"/>
    </location>
</feature>
<dbReference type="AlphaFoldDB" id="A0A0J9T3S8"/>
<dbReference type="EMBL" id="KQ235150">
    <property type="protein sequence ID" value="KMZ89666.1"/>
    <property type="molecule type" value="Genomic_DNA"/>
</dbReference>